<dbReference type="Proteomes" id="UP000828390">
    <property type="component" value="Unassembled WGS sequence"/>
</dbReference>
<dbReference type="InterPro" id="IPR041249">
    <property type="entry name" value="HEPN_DZIP3"/>
</dbReference>
<evidence type="ECO:0000259" key="1">
    <source>
        <dbReference type="Pfam" id="PF18738"/>
    </source>
</evidence>
<proteinExistence type="predicted"/>
<dbReference type="EMBL" id="JAIWYP010000003">
    <property type="protein sequence ID" value="KAH3855835.1"/>
    <property type="molecule type" value="Genomic_DNA"/>
</dbReference>
<accession>A0A9D4LCZ3</accession>
<keyword evidence="3" id="KW-1185">Reference proteome</keyword>
<reference evidence="2" key="2">
    <citation type="submission" date="2020-11" db="EMBL/GenBank/DDBJ databases">
        <authorList>
            <person name="McCartney M.A."/>
            <person name="Auch B."/>
            <person name="Kono T."/>
            <person name="Mallez S."/>
            <person name="Becker A."/>
            <person name="Gohl D.M."/>
            <person name="Silverstein K.A.T."/>
            <person name="Koren S."/>
            <person name="Bechman K.B."/>
            <person name="Herman A."/>
            <person name="Abrahante J.E."/>
            <person name="Garbe J."/>
        </authorList>
    </citation>
    <scope>NUCLEOTIDE SEQUENCE</scope>
    <source>
        <strain evidence="2">Duluth1</strain>
        <tissue evidence="2">Whole animal</tissue>
    </source>
</reference>
<gene>
    <name evidence="2" type="ORF">DPMN_098405</name>
</gene>
<dbReference type="AlphaFoldDB" id="A0A9D4LCZ3"/>
<evidence type="ECO:0000313" key="2">
    <source>
        <dbReference type="EMBL" id="KAH3855835.1"/>
    </source>
</evidence>
<evidence type="ECO:0000313" key="3">
    <source>
        <dbReference type="Proteomes" id="UP000828390"/>
    </source>
</evidence>
<sequence>MATNVHNSEKGTENWTKLHKLFKLGNEICKRLLFDCIQQTGCQDLRTFLSKHESDLKLKLNRNREQIALLFPGAPLEPNIKDWDISLVAVVLRKCCNLPSTEYQALNAFTKMRNKIAHLAEPNLDEQEFLTYQKEFKRTVKVLLNHIKDPQFRDEISKSAKTITLGTPATVTLGTYLQ</sequence>
<dbReference type="Pfam" id="PF18738">
    <property type="entry name" value="HEPN_DZIP3"/>
    <property type="match status" value="1"/>
</dbReference>
<feature type="domain" description="DZIP3-like HEPN" evidence="1">
    <location>
        <begin position="44"/>
        <end position="115"/>
    </location>
</feature>
<reference evidence="2" key="1">
    <citation type="journal article" date="2019" name="bioRxiv">
        <title>The Genome of the Zebra Mussel, Dreissena polymorpha: A Resource for Invasive Species Research.</title>
        <authorList>
            <person name="McCartney M.A."/>
            <person name="Auch B."/>
            <person name="Kono T."/>
            <person name="Mallez S."/>
            <person name="Zhang Y."/>
            <person name="Obille A."/>
            <person name="Becker A."/>
            <person name="Abrahante J.E."/>
            <person name="Garbe J."/>
            <person name="Badalamenti J.P."/>
            <person name="Herman A."/>
            <person name="Mangelson H."/>
            <person name="Liachko I."/>
            <person name="Sullivan S."/>
            <person name="Sone E.D."/>
            <person name="Koren S."/>
            <person name="Silverstein K.A.T."/>
            <person name="Beckman K.B."/>
            <person name="Gohl D.M."/>
        </authorList>
    </citation>
    <scope>NUCLEOTIDE SEQUENCE</scope>
    <source>
        <strain evidence="2">Duluth1</strain>
        <tissue evidence="2">Whole animal</tissue>
    </source>
</reference>
<protein>
    <recommendedName>
        <fullName evidence="1">DZIP3-like HEPN domain-containing protein</fullName>
    </recommendedName>
</protein>
<organism evidence="2 3">
    <name type="scientific">Dreissena polymorpha</name>
    <name type="common">Zebra mussel</name>
    <name type="synonym">Mytilus polymorpha</name>
    <dbReference type="NCBI Taxonomy" id="45954"/>
    <lineage>
        <taxon>Eukaryota</taxon>
        <taxon>Metazoa</taxon>
        <taxon>Spiralia</taxon>
        <taxon>Lophotrochozoa</taxon>
        <taxon>Mollusca</taxon>
        <taxon>Bivalvia</taxon>
        <taxon>Autobranchia</taxon>
        <taxon>Heteroconchia</taxon>
        <taxon>Euheterodonta</taxon>
        <taxon>Imparidentia</taxon>
        <taxon>Neoheterodontei</taxon>
        <taxon>Myida</taxon>
        <taxon>Dreissenoidea</taxon>
        <taxon>Dreissenidae</taxon>
        <taxon>Dreissena</taxon>
    </lineage>
</organism>
<name>A0A9D4LCZ3_DREPO</name>
<comment type="caution">
    <text evidence="2">The sequence shown here is derived from an EMBL/GenBank/DDBJ whole genome shotgun (WGS) entry which is preliminary data.</text>
</comment>